<dbReference type="Pfam" id="PF13359">
    <property type="entry name" value="DDE_Tnp_4"/>
    <property type="match status" value="1"/>
</dbReference>
<organism evidence="8 9">
    <name type="scientific">Microcaecilia unicolor</name>
    <dbReference type="NCBI Taxonomy" id="1415580"/>
    <lineage>
        <taxon>Eukaryota</taxon>
        <taxon>Metazoa</taxon>
        <taxon>Chordata</taxon>
        <taxon>Craniata</taxon>
        <taxon>Vertebrata</taxon>
        <taxon>Euteleostomi</taxon>
        <taxon>Amphibia</taxon>
        <taxon>Gymnophiona</taxon>
        <taxon>Siphonopidae</taxon>
        <taxon>Microcaecilia</taxon>
    </lineage>
</organism>
<evidence type="ECO:0000256" key="4">
    <source>
        <dbReference type="ARBA" id="ARBA00022833"/>
    </source>
</evidence>
<dbReference type="Proteomes" id="UP000515156">
    <property type="component" value="Chromosome 9"/>
</dbReference>
<feature type="domain" description="THAP-type" evidence="7">
    <location>
        <begin position="1"/>
        <end position="90"/>
    </location>
</feature>
<dbReference type="GO" id="GO:0008270">
    <property type="term" value="F:zinc ion binding"/>
    <property type="evidence" value="ECO:0007669"/>
    <property type="project" value="UniProtKB-KW"/>
</dbReference>
<accession>A0A6P7Z0T3</accession>
<dbReference type="GO" id="GO:0003677">
    <property type="term" value="F:DNA binding"/>
    <property type="evidence" value="ECO:0007669"/>
    <property type="project" value="UniProtKB-UniRule"/>
</dbReference>
<dbReference type="OrthoDB" id="10020990at2759"/>
<keyword evidence="3 6" id="KW-0863">Zinc-finger</keyword>
<evidence type="ECO:0000259" key="7">
    <source>
        <dbReference type="PROSITE" id="PS50950"/>
    </source>
</evidence>
<dbReference type="InParanoid" id="A0A6P7Z0T3"/>
<evidence type="ECO:0000256" key="6">
    <source>
        <dbReference type="PROSITE-ProRule" id="PRU00309"/>
    </source>
</evidence>
<reference evidence="9" key="1">
    <citation type="submission" date="2025-08" db="UniProtKB">
        <authorList>
            <consortium name="RefSeq"/>
        </authorList>
    </citation>
    <scope>IDENTIFICATION</scope>
</reference>
<dbReference type="RefSeq" id="XP_030070828.1">
    <property type="nucleotide sequence ID" value="XM_030214968.1"/>
</dbReference>
<evidence type="ECO:0000256" key="3">
    <source>
        <dbReference type="ARBA" id="ARBA00022771"/>
    </source>
</evidence>
<keyword evidence="5 6" id="KW-0238">DNA-binding</keyword>
<dbReference type="SMART" id="SM00980">
    <property type="entry name" value="THAP"/>
    <property type="match status" value="1"/>
</dbReference>
<dbReference type="PANTHER" id="PTHR23080:SF133">
    <property type="entry name" value="SI:CH211-262I1.5-RELATED"/>
    <property type="match status" value="1"/>
</dbReference>
<dbReference type="KEGG" id="muo:115477858"/>
<dbReference type="InterPro" id="IPR006612">
    <property type="entry name" value="THAP_Znf"/>
</dbReference>
<comment type="cofactor">
    <cofactor evidence="1">
        <name>a divalent metal cation</name>
        <dbReference type="ChEBI" id="CHEBI:60240"/>
    </cofactor>
</comment>
<dbReference type="SUPFAM" id="SSF57716">
    <property type="entry name" value="Glucocorticoid receptor-like (DNA-binding domain)"/>
    <property type="match status" value="1"/>
</dbReference>
<evidence type="ECO:0000313" key="8">
    <source>
        <dbReference type="Proteomes" id="UP000515156"/>
    </source>
</evidence>
<keyword evidence="8" id="KW-1185">Reference proteome</keyword>
<name>A0A6P7Z0T3_9AMPH</name>
<gene>
    <name evidence="9" type="primary">LOC115477858</name>
</gene>
<protein>
    <submittedName>
        <fullName evidence="9">Uncharacterized protein LOC115477858 isoform X1</fullName>
    </submittedName>
</protein>
<dbReference type="Pfam" id="PF13613">
    <property type="entry name" value="HTH_Tnp_4"/>
    <property type="match status" value="1"/>
</dbReference>
<keyword evidence="2" id="KW-0479">Metal-binding</keyword>
<evidence type="ECO:0000313" key="9">
    <source>
        <dbReference type="RefSeq" id="XP_030070828.1"/>
    </source>
</evidence>
<sequence>MAAYHCCVPFCTSDSRYNADKKLSFHRIPAFHSEPLRHNEWLKRIRRDPGPLFKVGACTRVCSKHFLPTDFVRTLTGRRNLKPNCIPSVFLWSKDAALLQPSLLFPSRRKLGKNKNSFESIMPVSQTQVQKTEQLKLPLWSSSSLDHCYDISPTSESEMLDAARKEITRLQQQTEVLEGKLFFLERFSNDSSLIHFYTGFKDYATLKALFLSLKPTTLNMKKWKECQENGYNSVKADEDLGEESLALIDQFFLFLCKVRQGFLEQDLAVRFNVSQCTVIRVVITWANYLHFMLAPSLQWPSREDIDKDMPACFQATYPHTRLILDCIEIKVQTESQNILHSRAHIYSSYTSFKGLLAISPLGSVIFLSPLYNGCISDKTIITLSGILSLLEPNDVVIADKNFPIQDLLASVGAHLVTVPFHAMKTALEDLTYTMEDIQSVSENEVPVAVEEVAVVMEEVPLAVEEVAVVMEEVPLAVEEVAVVMEEVPVAVEEVAVVMEHASLGLEEVAVVMQEVLVPKETGSVFKEELQENEKQTQLNMEEVPQPKDEDSAVVEEVPSALKAPIAVKVVLNPREKAEEQHPAVVQEIVEKNETASLRIHVRCAVGKVRTYHIFDKVIPLTLASIADQLWAVCALLNNCNGSLS</sequence>
<dbReference type="PANTHER" id="PTHR23080">
    <property type="entry name" value="THAP DOMAIN PROTEIN"/>
    <property type="match status" value="1"/>
</dbReference>
<dbReference type="PROSITE" id="PS50950">
    <property type="entry name" value="ZF_THAP"/>
    <property type="match status" value="1"/>
</dbReference>
<evidence type="ECO:0000256" key="5">
    <source>
        <dbReference type="ARBA" id="ARBA00023125"/>
    </source>
</evidence>
<dbReference type="AlphaFoldDB" id="A0A6P7Z0T3"/>
<proteinExistence type="predicted"/>
<dbReference type="Pfam" id="PF05485">
    <property type="entry name" value="THAP"/>
    <property type="match status" value="1"/>
</dbReference>
<dbReference type="InterPro" id="IPR027805">
    <property type="entry name" value="Transposase_HTH_dom"/>
</dbReference>
<evidence type="ECO:0000256" key="1">
    <source>
        <dbReference type="ARBA" id="ARBA00001968"/>
    </source>
</evidence>
<evidence type="ECO:0000256" key="2">
    <source>
        <dbReference type="ARBA" id="ARBA00022723"/>
    </source>
</evidence>
<keyword evidence="4" id="KW-0862">Zinc</keyword>
<dbReference type="InterPro" id="IPR027806">
    <property type="entry name" value="HARBI1_dom"/>
</dbReference>
<dbReference type="GeneID" id="115477858"/>